<evidence type="ECO:0000256" key="1">
    <source>
        <dbReference type="SAM" id="MobiDB-lite"/>
    </source>
</evidence>
<feature type="region of interest" description="Disordered" evidence="1">
    <location>
        <begin position="23"/>
        <end position="50"/>
    </location>
</feature>
<comment type="caution">
    <text evidence="2">The sequence shown here is derived from an EMBL/GenBank/DDBJ whole genome shotgun (WGS) entry which is preliminary data.</text>
</comment>
<feature type="non-terminal residue" evidence="2">
    <location>
        <position position="1"/>
    </location>
</feature>
<name>A0A699WQY8_TANCI</name>
<protein>
    <submittedName>
        <fullName evidence="2">Uncharacterized protein</fullName>
    </submittedName>
</protein>
<sequence length="75" mass="8277">GAGRPCGSAGTCWPSARAAAAAPARWPGQAYRPRRGHRPGSARRPGKAGVFCAAKTRRRRWPGRRCRRSRPLRER</sequence>
<evidence type="ECO:0000313" key="2">
    <source>
        <dbReference type="EMBL" id="GFD49877.1"/>
    </source>
</evidence>
<dbReference type="AlphaFoldDB" id="A0A699WQY8"/>
<proteinExistence type="predicted"/>
<feature type="compositionally biased region" description="Basic residues" evidence="1">
    <location>
        <begin position="32"/>
        <end position="46"/>
    </location>
</feature>
<dbReference type="EMBL" id="BKCJ011749180">
    <property type="protein sequence ID" value="GFD49877.1"/>
    <property type="molecule type" value="Genomic_DNA"/>
</dbReference>
<organism evidence="2">
    <name type="scientific">Tanacetum cinerariifolium</name>
    <name type="common">Dalmatian daisy</name>
    <name type="synonym">Chrysanthemum cinerariifolium</name>
    <dbReference type="NCBI Taxonomy" id="118510"/>
    <lineage>
        <taxon>Eukaryota</taxon>
        <taxon>Viridiplantae</taxon>
        <taxon>Streptophyta</taxon>
        <taxon>Embryophyta</taxon>
        <taxon>Tracheophyta</taxon>
        <taxon>Spermatophyta</taxon>
        <taxon>Magnoliopsida</taxon>
        <taxon>eudicotyledons</taxon>
        <taxon>Gunneridae</taxon>
        <taxon>Pentapetalae</taxon>
        <taxon>asterids</taxon>
        <taxon>campanulids</taxon>
        <taxon>Asterales</taxon>
        <taxon>Asteraceae</taxon>
        <taxon>Asteroideae</taxon>
        <taxon>Anthemideae</taxon>
        <taxon>Anthemidinae</taxon>
        <taxon>Tanacetum</taxon>
    </lineage>
</organism>
<gene>
    <name evidence="2" type="ORF">Tci_921846</name>
</gene>
<accession>A0A699WQY8</accession>
<reference evidence="2" key="1">
    <citation type="journal article" date="2019" name="Sci. Rep.">
        <title>Draft genome of Tanacetum cinerariifolium, the natural source of mosquito coil.</title>
        <authorList>
            <person name="Yamashiro T."/>
            <person name="Shiraishi A."/>
            <person name="Satake H."/>
            <person name="Nakayama K."/>
        </authorList>
    </citation>
    <scope>NUCLEOTIDE SEQUENCE</scope>
</reference>